<keyword evidence="3" id="KW-1185">Reference proteome</keyword>
<dbReference type="RefSeq" id="WP_244685624.1">
    <property type="nucleotide sequence ID" value="NZ_CP095043.1"/>
</dbReference>
<dbReference type="EMBL" id="CP095043">
    <property type="protein sequence ID" value="UOQ60196.1"/>
    <property type="molecule type" value="Genomic_DNA"/>
</dbReference>
<sequence>MNDLSDDLPEDPSRVITCHGTADFLAALPQLTGFTAQGSLFVVLFAEARAGRAVRMDLPEPDDPRTTAQLLELVVDILRTSGAVGRSGSAPAIVISSAHTFAAAGGVPWVRLARRIERRLRRERIGIRELCCLAPDGWASYLEPDPPSAGHPLSDIATSPVALEASVHGPPVPRLSELGAIPTPDGRRARAVARALAALTQVPAPAHMPAAPSPGSDSDVDSATESLPSPGAGPGLRGYDVPQWFHDTATATRALRSEGPGLSAAATAAVIHAAAHPDRWLLIALGILTRPEFPAELARDMSARPFTDVAVDLDADPQTAARPGWSIRRVLASICPEFTDHARLHTIRTRLLTVISESPAPERPALLALSAWVWWLGGNQTVAQRHVRAALDEAPEHELARMVDRIVRVPLYAGILAASLRGAASAA</sequence>
<name>A0ABY4FVD4_9MICO</name>
<accession>A0ABY4FVD4</accession>
<reference evidence="2 3" key="1">
    <citation type="submission" date="2022-04" db="EMBL/GenBank/DDBJ databases">
        <title>Leucobacter sp. isolated from rhizosphere of onion.</title>
        <authorList>
            <person name="Won M."/>
            <person name="Lee C.-M."/>
            <person name="Woen H.-Y."/>
            <person name="Kwon S.-W."/>
        </authorList>
    </citation>
    <scope>NUCLEOTIDE SEQUENCE [LARGE SCALE GENOMIC DNA]</scope>
    <source>
        <strain evidence="2 3">H25R-14</strain>
    </source>
</reference>
<organism evidence="2 3">
    <name type="scientific">Leucobacter rhizosphaerae</name>
    <dbReference type="NCBI Taxonomy" id="2932245"/>
    <lineage>
        <taxon>Bacteria</taxon>
        <taxon>Bacillati</taxon>
        <taxon>Actinomycetota</taxon>
        <taxon>Actinomycetes</taxon>
        <taxon>Micrococcales</taxon>
        <taxon>Microbacteriaceae</taxon>
        <taxon>Leucobacter</taxon>
    </lineage>
</organism>
<evidence type="ECO:0000313" key="3">
    <source>
        <dbReference type="Proteomes" id="UP000831775"/>
    </source>
</evidence>
<protein>
    <submittedName>
        <fullName evidence="2">DUF4192 domain-containing protein</fullName>
    </submittedName>
</protein>
<feature type="region of interest" description="Disordered" evidence="1">
    <location>
        <begin position="203"/>
        <end position="238"/>
    </location>
</feature>
<gene>
    <name evidence="2" type="ORF">MUN76_14330</name>
</gene>
<dbReference type="Proteomes" id="UP000831775">
    <property type="component" value="Chromosome"/>
</dbReference>
<proteinExistence type="predicted"/>
<dbReference type="Pfam" id="PF13830">
    <property type="entry name" value="DUF4192"/>
    <property type="match status" value="1"/>
</dbReference>
<evidence type="ECO:0000313" key="2">
    <source>
        <dbReference type="EMBL" id="UOQ60196.1"/>
    </source>
</evidence>
<feature type="compositionally biased region" description="Low complexity" evidence="1">
    <location>
        <begin position="203"/>
        <end position="214"/>
    </location>
</feature>
<evidence type="ECO:0000256" key="1">
    <source>
        <dbReference type="SAM" id="MobiDB-lite"/>
    </source>
</evidence>
<dbReference type="InterPro" id="IPR025447">
    <property type="entry name" value="DUF4192"/>
</dbReference>